<dbReference type="SUPFAM" id="SSF51269">
    <property type="entry name" value="AFP III-like domain"/>
    <property type="match status" value="1"/>
</dbReference>
<feature type="domain" description="AFP-like" evidence="1">
    <location>
        <begin position="293"/>
        <end position="357"/>
    </location>
</feature>
<evidence type="ECO:0000313" key="2">
    <source>
        <dbReference type="EMBL" id="BAS00366.1"/>
    </source>
</evidence>
<evidence type="ECO:0000259" key="1">
    <source>
        <dbReference type="PROSITE" id="PS50844"/>
    </source>
</evidence>
<dbReference type="PANTHER" id="PTHR42966">
    <property type="entry name" value="N-ACETYLNEURAMINATE SYNTHASE"/>
    <property type="match status" value="1"/>
</dbReference>
<dbReference type="InterPro" id="IPR013785">
    <property type="entry name" value="Aldolase_TIM"/>
</dbReference>
<dbReference type="CDD" id="cd11614">
    <property type="entry name" value="SAF_CpaB_FlgA_like"/>
    <property type="match status" value="1"/>
</dbReference>
<protein>
    <submittedName>
        <fullName evidence="2">N-acetylneuraminate synthase</fullName>
    </submittedName>
</protein>
<dbReference type="OrthoDB" id="9781701at2"/>
<organism evidence="2">
    <name type="scientific">Blastochloris viridis</name>
    <name type="common">Rhodopseudomonas viridis</name>
    <dbReference type="NCBI Taxonomy" id="1079"/>
    <lineage>
        <taxon>Bacteria</taxon>
        <taxon>Pseudomonadati</taxon>
        <taxon>Pseudomonadota</taxon>
        <taxon>Alphaproteobacteria</taxon>
        <taxon>Hyphomicrobiales</taxon>
        <taxon>Blastochloridaceae</taxon>
        <taxon>Blastochloris</taxon>
    </lineage>
</organism>
<dbReference type="GO" id="GO:0016051">
    <property type="term" value="P:carbohydrate biosynthetic process"/>
    <property type="evidence" value="ECO:0007669"/>
    <property type="project" value="InterPro"/>
</dbReference>
<dbReference type="InterPro" id="IPR013132">
    <property type="entry name" value="PseI/NeuA/B-like_N"/>
</dbReference>
<dbReference type="Pfam" id="PF08666">
    <property type="entry name" value="SAF"/>
    <property type="match status" value="1"/>
</dbReference>
<dbReference type="SUPFAM" id="SSF51569">
    <property type="entry name" value="Aldolase"/>
    <property type="match status" value="1"/>
</dbReference>
<dbReference type="InterPro" id="IPR036732">
    <property type="entry name" value="AFP_Neu5c_C_sf"/>
</dbReference>
<dbReference type="PANTHER" id="PTHR42966:SF1">
    <property type="entry name" value="SIALIC ACID SYNTHASE"/>
    <property type="match status" value="1"/>
</dbReference>
<dbReference type="GO" id="GO:0047444">
    <property type="term" value="F:N-acylneuraminate-9-phosphate synthase activity"/>
    <property type="evidence" value="ECO:0007669"/>
    <property type="project" value="TreeGrafter"/>
</dbReference>
<accession>A0A182D4K9</accession>
<dbReference type="AlphaFoldDB" id="A0A182D4K9"/>
<dbReference type="PROSITE" id="PS50844">
    <property type="entry name" value="AFP_LIKE"/>
    <property type="match status" value="1"/>
</dbReference>
<reference evidence="2" key="1">
    <citation type="journal article" date="2015" name="Genome Announc.">
        <title>Complete Genome Sequence of the Bacteriochlorophyll b-Producing Photosynthetic Bacterium Blastochloris viridis.</title>
        <authorList>
            <person name="Tsukatani Y."/>
            <person name="Hirose Y."/>
            <person name="Harada J."/>
            <person name="Misawa N."/>
            <person name="Mori K."/>
            <person name="Inoue K."/>
            <person name="Tamiaki H."/>
        </authorList>
    </citation>
    <scope>NUCLEOTIDE SEQUENCE [LARGE SCALE GENOMIC DNA]</scope>
    <source>
        <strain evidence="2">DSM 133</strain>
    </source>
</reference>
<dbReference type="SMART" id="SM00858">
    <property type="entry name" value="SAF"/>
    <property type="match status" value="1"/>
</dbReference>
<dbReference type="InterPro" id="IPR006190">
    <property type="entry name" value="SAF_AFP_Neu5Ac"/>
</dbReference>
<dbReference type="KEGG" id="bvr:BVIR_1970"/>
<dbReference type="EMBL" id="AP014854">
    <property type="protein sequence ID" value="BAS00366.1"/>
    <property type="molecule type" value="Genomic_DNA"/>
</dbReference>
<dbReference type="Gene3D" id="3.90.1210.10">
    <property type="entry name" value="Antifreeze-like/N-acetylneuraminic acid synthase C-terminal domain"/>
    <property type="match status" value="1"/>
</dbReference>
<gene>
    <name evidence="2" type="ORF">BV133_2772</name>
</gene>
<dbReference type="InterPro" id="IPR013974">
    <property type="entry name" value="SAF"/>
</dbReference>
<dbReference type="Pfam" id="PF03102">
    <property type="entry name" value="NeuB"/>
    <property type="match status" value="1"/>
</dbReference>
<dbReference type="InterPro" id="IPR051690">
    <property type="entry name" value="PseI-like"/>
</dbReference>
<dbReference type="Gene3D" id="3.20.20.70">
    <property type="entry name" value="Aldolase class I"/>
    <property type="match status" value="1"/>
</dbReference>
<sequence length="364" mass="39932">MERVFVFGDKKITDDSSPFVIAEVGHNHQGNLERCKAIFHAAAEAGADAVKIQKRDNRTLFTREMYDSHYDSENAYGPTYGTHREFLEFDAAQYRELKEYCDKIGILFFSTAFDDAAADFLAELDMPGYKIASGDLANIALLKKVAAFGKPIIVSTGGATMEDVRRAYDAIMPINSNLCIMQCTSGYPPPHEELNLRVIETFRNAFPDIVIGFSSHDSGIAMPLVGYMLGARVFEKHFTLNRAWKGTDQAFSLEPAGLKRVVRDLERARIALGNGIKTPYPSETSPLNKMVKRVVAARELPAGTVLSADDLAFRIPVSAKITAATLRPFEAEQLVGRLLTRSVSAEELVTLADVGIGEGDAVAV</sequence>
<name>A0A182D4K9_BLAVI</name>
<proteinExistence type="predicted"/>